<evidence type="ECO:0000259" key="7">
    <source>
        <dbReference type="PROSITE" id="PS50280"/>
    </source>
</evidence>
<dbReference type="GO" id="GO:0032259">
    <property type="term" value="P:methylation"/>
    <property type="evidence" value="ECO:0007669"/>
    <property type="project" value="UniProtKB-KW"/>
</dbReference>
<name>R7SDB4_CONPW</name>
<evidence type="ECO:0000256" key="6">
    <source>
        <dbReference type="ARBA" id="ARBA00048568"/>
    </source>
</evidence>
<dbReference type="InterPro" id="IPR045318">
    <property type="entry name" value="EZH1/2-like"/>
</dbReference>
<evidence type="ECO:0000313" key="9">
    <source>
        <dbReference type="EMBL" id="EIW74156.1"/>
    </source>
</evidence>
<keyword evidence="1" id="KW-0489">Methyltransferase</keyword>
<dbReference type="SMART" id="SM00317">
    <property type="entry name" value="SET"/>
    <property type="match status" value="1"/>
</dbReference>
<accession>R7SDB4</accession>
<dbReference type="GO" id="GO:0005634">
    <property type="term" value="C:nucleus"/>
    <property type="evidence" value="ECO:0007669"/>
    <property type="project" value="TreeGrafter"/>
</dbReference>
<keyword evidence="5" id="KW-0804">Transcription</keyword>
<dbReference type="Gene3D" id="2.170.270.10">
    <property type="entry name" value="SET domain"/>
    <property type="match status" value="1"/>
</dbReference>
<dbReference type="InterPro" id="IPR001214">
    <property type="entry name" value="SET_dom"/>
</dbReference>
<dbReference type="GO" id="GO:0003682">
    <property type="term" value="F:chromatin binding"/>
    <property type="evidence" value="ECO:0007669"/>
    <property type="project" value="TreeGrafter"/>
</dbReference>
<dbReference type="SUPFAM" id="SSF82199">
    <property type="entry name" value="SET domain"/>
    <property type="match status" value="1"/>
</dbReference>
<evidence type="ECO:0000256" key="5">
    <source>
        <dbReference type="ARBA" id="ARBA00023163"/>
    </source>
</evidence>
<evidence type="ECO:0000256" key="2">
    <source>
        <dbReference type="ARBA" id="ARBA00022679"/>
    </source>
</evidence>
<feature type="domain" description="CXC" evidence="8">
    <location>
        <begin position="345"/>
        <end position="449"/>
    </location>
</feature>
<keyword evidence="2" id="KW-0808">Transferase</keyword>
<dbReference type="AlphaFoldDB" id="R7SDB4"/>
<dbReference type="InterPro" id="IPR026489">
    <property type="entry name" value="CXC_dom"/>
</dbReference>
<keyword evidence="4" id="KW-0805">Transcription regulation</keyword>
<evidence type="ECO:0000256" key="1">
    <source>
        <dbReference type="ARBA" id="ARBA00022603"/>
    </source>
</evidence>
<comment type="catalytic activity">
    <reaction evidence="6">
        <text>L-lysyl(27)-[histone H3] + 3 S-adenosyl-L-methionine = N(6),N(6),N(6)-trimethyl-L-lysyl(27)-[histone H3] + 3 S-adenosyl-L-homocysteine + 3 H(+)</text>
        <dbReference type="Rhea" id="RHEA:60292"/>
        <dbReference type="Rhea" id="RHEA-COMP:15535"/>
        <dbReference type="Rhea" id="RHEA-COMP:15548"/>
        <dbReference type="ChEBI" id="CHEBI:15378"/>
        <dbReference type="ChEBI" id="CHEBI:29969"/>
        <dbReference type="ChEBI" id="CHEBI:57856"/>
        <dbReference type="ChEBI" id="CHEBI:59789"/>
        <dbReference type="ChEBI" id="CHEBI:61961"/>
        <dbReference type="EC" id="2.1.1.356"/>
    </reaction>
</comment>
<dbReference type="PROSITE" id="PS50280">
    <property type="entry name" value="SET"/>
    <property type="match status" value="1"/>
</dbReference>
<keyword evidence="3" id="KW-0949">S-adenosyl-L-methionine</keyword>
<dbReference type="PANTHER" id="PTHR45747:SF4">
    <property type="entry name" value="HISTONE-LYSINE N-METHYLTRANSFERASE E(Z)"/>
    <property type="match status" value="1"/>
</dbReference>
<evidence type="ECO:0000256" key="4">
    <source>
        <dbReference type="ARBA" id="ARBA00023015"/>
    </source>
</evidence>
<dbReference type="PROSITE" id="PS51633">
    <property type="entry name" value="CXC"/>
    <property type="match status" value="1"/>
</dbReference>
<protein>
    <submittedName>
        <fullName evidence="9">SET domain-containing protein</fullName>
    </submittedName>
</protein>
<dbReference type="Pfam" id="PF00856">
    <property type="entry name" value="SET"/>
    <property type="match status" value="1"/>
</dbReference>
<dbReference type="Proteomes" id="UP000053558">
    <property type="component" value="Unassembled WGS sequence"/>
</dbReference>
<dbReference type="RefSeq" id="XP_007775729.1">
    <property type="nucleotide sequence ID" value="XM_007777539.1"/>
</dbReference>
<dbReference type="OrthoDB" id="6141102at2759"/>
<keyword evidence="10" id="KW-1185">Reference proteome</keyword>
<dbReference type="InterPro" id="IPR041355">
    <property type="entry name" value="Pre-SET_CXC"/>
</dbReference>
<dbReference type="KEGG" id="cput:CONPUDRAFT_147917"/>
<organism evidence="9 10">
    <name type="scientific">Coniophora puteana (strain RWD-64-598)</name>
    <name type="common">Brown rot fungus</name>
    <dbReference type="NCBI Taxonomy" id="741705"/>
    <lineage>
        <taxon>Eukaryota</taxon>
        <taxon>Fungi</taxon>
        <taxon>Dikarya</taxon>
        <taxon>Basidiomycota</taxon>
        <taxon>Agaricomycotina</taxon>
        <taxon>Agaricomycetes</taxon>
        <taxon>Agaricomycetidae</taxon>
        <taxon>Boletales</taxon>
        <taxon>Coniophorineae</taxon>
        <taxon>Coniophoraceae</taxon>
        <taxon>Coniophora</taxon>
    </lineage>
</organism>
<dbReference type="eggNOG" id="KOG1079">
    <property type="taxonomic scope" value="Eukaryota"/>
</dbReference>
<feature type="domain" description="SET" evidence="7">
    <location>
        <begin position="453"/>
        <end position="587"/>
    </location>
</feature>
<reference evidence="10" key="1">
    <citation type="journal article" date="2012" name="Science">
        <title>The Paleozoic origin of enzymatic lignin decomposition reconstructed from 31 fungal genomes.</title>
        <authorList>
            <person name="Floudas D."/>
            <person name="Binder M."/>
            <person name="Riley R."/>
            <person name="Barry K."/>
            <person name="Blanchette R.A."/>
            <person name="Henrissat B."/>
            <person name="Martinez A.T."/>
            <person name="Otillar R."/>
            <person name="Spatafora J.W."/>
            <person name="Yadav J.S."/>
            <person name="Aerts A."/>
            <person name="Benoit I."/>
            <person name="Boyd A."/>
            <person name="Carlson A."/>
            <person name="Copeland A."/>
            <person name="Coutinho P.M."/>
            <person name="de Vries R.P."/>
            <person name="Ferreira P."/>
            <person name="Findley K."/>
            <person name="Foster B."/>
            <person name="Gaskell J."/>
            <person name="Glotzer D."/>
            <person name="Gorecki P."/>
            <person name="Heitman J."/>
            <person name="Hesse C."/>
            <person name="Hori C."/>
            <person name="Igarashi K."/>
            <person name="Jurgens J.A."/>
            <person name="Kallen N."/>
            <person name="Kersten P."/>
            <person name="Kohler A."/>
            <person name="Kuees U."/>
            <person name="Kumar T.K.A."/>
            <person name="Kuo A."/>
            <person name="LaButti K."/>
            <person name="Larrondo L.F."/>
            <person name="Lindquist E."/>
            <person name="Ling A."/>
            <person name="Lombard V."/>
            <person name="Lucas S."/>
            <person name="Lundell T."/>
            <person name="Martin R."/>
            <person name="McLaughlin D.J."/>
            <person name="Morgenstern I."/>
            <person name="Morin E."/>
            <person name="Murat C."/>
            <person name="Nagy L.G."/>
            <person name="Nolan M."/>
            <person name="Ohm R.A."/>
            <person name="Patyshakuliyeva A."/>
            <person name="Rokas A."/>
            <person name="Ruiz-Duenas F.J."/>
            <person name="Sabat G."/>
            <person name="Salamov A."/>
            <person name="Samejima M."/>
            <person name="Schmutz J."/>
            <person name="Slot J.C."/>
            <person name="St John F."/>
            <person name="Stenlid J."/>
            <person name="Sun H."/>
            <person name="Sun S."/>
            <person name="Syed K."/>
            <person name="Tsang A."/>
            <person name="Wiebenga A."/>
            <person name="Young D."/>
            <person name="Pisabarro A."/>
            <person name="Eastwood D.C."/>
            <person name="Martin F."/>
            <person name="Cullen D."/>
            <person name="Grigoriev I.V."/>
            <person name="Hibbett D.S."/>
        </authorList>
    </citation>
    <scope>NUCLEOTIDE SEQUENCE [LARGE SCALE GENOMIC DNA]</scope>
    <source>
        <strain evidence="10">RWD-64-598 SS2</strain>
    </source>
</reference>
<dbReference type="Pfam" id="PF18264">
    <property type="entry name" value="preSET_CXC"/>
    <property type="match status" value="1"/>
</dbReference>
<proteinExistence type="predicted"/>
<dbReference type="InterPro" id="IPR046341">
    <property type="entry name" value="SET_dom_sf"/>
</dbReference>
<gene>
    <name evidence="9" type="ORF">CONPUDRAFT_147917</name>
</gene>
<dbReference type="OMA" id="YESCTPI"/>
<evidence type="ECO:0000313" key="10">
    <source>
        <dbReference type="Proteomes" id="UP000053558"/>
    </source>
</evidence>
<sequence length="599" mass="66940">MPLETCSDAGFRVRQEYNQWNQGYIRDKLLSCCPAPPSGDTPTDDESDGVESLLSSLRALGANDGSPKVIKVNTDENAQVDPVTPLPPHPAYEASAPIPQNIFKGDDADEMPFIPYADEPSFNWIQHVDQYESFAWQNDPPDPDDQAIIMEAAHRLNRIHGVPFDVIDATGVLPEALLSTSERTGLISRCLRRDFVDWPGNSITDWSVFATLFVPDEEDTRARVKSAVGIFCPNLNCVQPLCTVHLTQKSLPPPRKPTMAVKEILTTISEACSLECFMQEPYADLDSRPDWDDHEVDDLRLSLEILPDNTPCDLALLCFKPCKEVFLWWRFLYPKKVKNDSTNASHKALFYADGDASQFTPNEPCNHSGSCTAETDCACYRNSAHCQRNCRCSSNCKRRWRGCRCTKLQCMTEKCTCRAESRECDPELCLRCGCKEAGEGNCRNSQIQHGLCKEIDVKESQWGLGAFLREPAKTGDLLCEYVGELIYEPTFESRGHVSSPFVLLIRDLANYRGRSYVYGLNSSMSIDSSFAGNVSRYINHVEGVDPSGAVRRANCKAFVRLVNGDHRIGIFALGDIEAGIELLLDYGSEFFTDKKPDNS</sequence>
<dbReference type="PANTHER" id="PTHR45747">
    <property type="entry name" value="HISTONE-LYSINE N-METHYLTRANSFERASE E(Z)"/>
    <property type="match status" value="1"/>
</dbReference>
<dbReference type="GO" id="GO:0140951">
    <property type="term" value="F:histone H3K27 trimethyltransferase activity"/>
    <property type="evidence" value="ECO:0007669"/>
    <property type="project" value="UniProtKB-EC"/>
</dbReference>
<dbReference type="GO" id="GO:0031507">
    <property type="term" value="P:heterochromatin formation"/>
    <property type="evidence" value="ECO:0007669"/>
    <property type="project" value="TreeGrafter"/>
</dbReference>
<evidence type="ECO:0000256" key="3">
    <source>
        <dbReference type="ARBA" id="ARBA00022691"/>
    </source>
</evidence>
<dbReference type="GeneID" id="19202398"/>
<evidence type="ECO:0000259" key="8">
    <source>
        <dbReference type="PROSITE" id="PS51633"/>
    </source>
</evidence>
<dbReference type="EMBL" id="JH711594">
    <property type="protein sequence ID" value="EIW74156.1"/>
    <property type="molecule type" value="Genomic_DNA"/>
</dbReference>